<sequence>MRSIAWLCRPQSAPTPSPTPQTVPLSKLANALPPSELLLYATVTSNRTVANLSTGRERLLVRDTATSTPLTHMDLVNILDILC</sequence>
<dbReference type="AlphaFoldDB" id="A0A0R3VZL1"/>
<evidence type="ECO:0000256" key="1">
    <source>
        <dbReference type="SAM" id="MobiDB-lite"/>
    </source>
</evidence>
<evidence type="ECO:0000313" key="3">
    <source>
        <dbReference type="Proteomes" id="UP000282613"/>
    </source>
</evidence>
<dbReference type="EMBL" id="UYRS01003521">
    <property type="protein sequence ID" value="VDK26391.1"/>
    <property type="molecule type" value="Genomic_DNA"/>
</dbReference>
<keyword evidence="3" id="KW-1185">Reference proteome</keyword>
<evidence type="ECO:0000313" key="2">
    <source>
        <dbReference type="EMBL" id="VDK26391.1"/>
    </source>
</evidence>
<organism evidence="4">
    <name type="scientific">Taenia asiatica</name>
    <name type="common">Asian tapeworm</name>
    <dbReference type="NCBI Taxonomy" id="60517"/>
    <lineage>
        <taxon>Eukaryota</taxon>
        <taxon>Metazoa</taxon>
        <taxon>Spiralia</taxon>
        <taxon>Lophotrochozoa</taxon>
        <taxon>Platyhelminthes</taxon>
        <taxon>Cestoda</taxon>
        <taxon>Eucestoda</taxon>
        <taxon>Cyclophyllidea</taxon>
        <taxon>Taeniidae</taxon>
        <taxon>Taenia</taxon>
    </lineage>
</organism>
<dbReference type="WBParaSite" id="TASK_0000285501-mRNA-1">
    <property type="protein sequence ID" value="TASK_0000285501-mRNA-1"/>
    <property type="gene ID" value="TASK_0000285501"/>
</dbReference>
<dbReference type="Proteomes" id="UP000282613">
    <property type="component" value="Unassembled WGS sequence"/>
</dbReference>
<gene>
    <name evidence="2" type="ORF">TASK_LOCUS2856</name>
</gene>
<proteinExistence type="predicted"/>
<reference evidence="4" key="1">
    <citation type="submission" date="2017-02" db="UniProtKB">
        <authorList>
            <consortium name="WormBaseParasite"/>
        </authorList>
    </citation>
    <scope>IDENTIFICATION</scope>
</reference>
<evidence type="ECO:0000313" key="4">
    <source>
        <dbReference type="WBParaSite" id="TASK_0000285501-mRNA-1"/>
    </source>
</evidence>
<feature type="region of interest" description="Disordered" evidence="1">
    <location>
        <begin position="1"/>
        <end position="22"/>
    </location>
</feature>
<accession>A0A0R3VZL1</accession>
<reference evidence="2 3" key="2">
    <citation type="submission" date="2018-11" db="EMBL/GenBank/DDBJ databases">
        <authorList>
            <consortium name="Pathogen Informatics"/>
        </authorList>
    </citation>
    <scope>NUCLEOTIDE SEQUENCE [LARGE SCALE GENOMIC DNA]</scope>
</reference>
<protein>
    <submittedName>
        <fullName evidence="4">Pyridoxamine 5'-phosphate oxidase family protein</fullName>
    </submittedName>
</protein>
<name>A0A0R3VZL1_TAEAS</name>